<dbReference type="RefSeq" id="WP_249314555.1">
    <property type="nucleotide sequence ID" value="NZ_JACRSR010000001.1"/>
</dbReference>
<dbReference type="Proteomes" id="UP000623172">
    <property type="component" value="Unassembled WGS sequence"/>
</dbReference>
<evidence type="ECO:0000256" key="1">
    <source>
        <dbReference type="SAM" id="Phobius"/>
    </source>
</evidence>
<keyword evidence="1" id="KW-0812">Transmembrane</keyword>
<keyword evidence="1" id="KW-0472">Membrane</keyword>
<evidence type="ECO:0000313" key="2">
    <source>
        <dbReference type="EMBL" id="MBC8530582.1"/>
    </source>
</evidence>
<evidence type="ECO:0000313" key="3">
    <source>
        <dbReference type="Proteomes" id="UP000623172"/>
    </source>
</evidence>
<protein>
    <submittedName>
        <fullName evidence="2">Uncharacterized protein</fullName>
    </submittedName>
</protein>
<reference evidence="2" key="1">
    <citation type="submission" date="2020-08" db="EMBL/GenBank/DDBJ databases">
        <title>Genome public.</title>
        <authorList>
            <person name="Liu C."/>
            <person name="Sun Q."/>
        </authorList>
    </citation>
    <scope>NUCLEOTIDE SEQUENCE</scope>
    <source>
        <strain evidence="2">NSJ-53</strain>
    </source>
</reference>
<comment type="caution">
    <text evidence="2">The sequence shown here is derived from an EMBL/GenBank/DDBJ whole genome shotgun (WGS) entry which is preliminary data.</text>
</comment>
<organism evidence="2 3">
    <name type="scientific">Gehongia tenuis</name>
    <dbReference type="NCBI Taxonomy" id="2763655"/>
    <lineage>
        <taxon>Bacteria</taxon>
        <taxon>Bacillati</taxon>
        <taxon>Bacillota</taxon>
        <taxon>Clostridia</taxon>
        <taxon>Christensenellales</taxon>
        <taxon>Christensenellaceae</taxon>
        <taxon>Gehongia</taxon>
    </lineage>
</organism>
<accession>A0A926HK48</accession>
<sequence>MAELSERMAAQEREVIGMGREIKEIKGRLLRQDELLSELMSLRTDLGVLRERMDYIIEDIEKNARRVEAMDAVPKKRWEQLVLSMISALTAALAGYFFGRGG</sequence>
<dbReference type="AlphaFoldDB" id="A0A926HK48"/>
<keyword evidence="3" id="KW-1185">Reference proteome</keyword>
<name>A0A926HK48_9FIRM</name>
<dbReference type="EMBL" id="JACRSR010000001">
    <property type="protein sequence ID" value="MBC8530582.1"/>
    <property type="molecule type" value="Genomic_DNA"/>
</dbReference>
<proteinExistence type="predicted"/>
<keyword evidence="1" id="KW-1133">Transmembrane helix</keyword>
<gene>
    <name evidence="2" type="ORF">H8696_01805</name>
</gene>
<feature type="transmembrane region" description="Helical" evidence="1">
    <location>
        <begin position="81"/>
        <end position="99"/>
    </location>
</feature>